<dbReference type="RefSeq" id="WP_085053710.1">
    <property type="nucleotide sequence ID" value="NZ_LNQR01000124.1"/>
</dbReference>
<feature type="transmembrane region" description="Helical" evidence="6">
    <location>
        <begin position="268"/>
        <end position="286"/>
    </location>
</feature>
<keyword evidence="9" id="KW-1185">Reference proteome</keyword>
<dbReference type="Pfam" id="PF11700">
    <property type="entry name" value="ATG22"/>
    <property type="match status" value="1"/>
</dbReference>
<evidence type="ECO:0000256" key="6">
    <source>
        <dbReference type="SAM" id="Phobius"/>
    </source>
</evidence>
<keyword evidence="2" id="KW-0813">Transport</keyword>
<comment type="caution">
    <text evidence="8">The sequence shown here is derived from an EMBL/GenBank/DDBJ whole genome shotgun (WGS) entry which is preliminary data.</text>
</comment>
<evidence type="ECO:0000256" key="2">
    <source>
        <dbReference type="ARBA" id="ARBA00022448"/>
    </source>
</evidence>
<sequence length="412" mass="44940">MKTASRLFSKEIFSWCLYDFANSSYSAIIATVIFPVYYVNVIVGNDAGIGDLWWGRAISLSMAFVALSSPFLGGIADYGGTRKRFLIGYSMVAILSVVLMSALEAGMVFVGFLLIVAANIGFEGGLVFYNSYLPVIAQRSHQGRVSAWGFGLGYIGSFTALILSLPLVKSDQLSLVWPLVGIIFFLFALPAFVNLPSDNKTTLNGKGFVKAAMYNASRLFGSLRELLRERELRRFLISYFIYEDGTNTVIVFSSIFAAATLNFTNSELIYLFMTVQVTAFAGSMIMAKPIDVWGPKKVIAISLVLWSAVAIVSYFVTAKSEFFVVATTAGLGLGTVQAASRAFFAGFIPQGRESEYFGVYSMIGKTSAILGPLIFGMTSAYFKSQRPAIVSISLFFIIGFILLMRVKPPVKG</sequence>
<feature type="domain" description="Major facilitator superfamily (MFS) profile" evidence="7">
    <location>
        <begin position="231"/>
        <end position="412"/>
    </location>
</feature>
<feature type="transmembrane region" description="Helical" evidence="6">
    <location>
        <begin position="298"/>
        <end position="316"/>
    </location>
</feature>
<protein>
    <submittedName>
        <fullName evidence="8">MFS transporter</fullName>
    </submittedName>
</protein>
<gene>
    <name evidence="8" type="ORF">ASN18_3106</name>
</gene>
<dbReference type="InterPro" id="IPR050495">
    <property type="entry name" value="ATG22/LtaA_families"/>
</dbReference>
<dbReference type="PANTHER" id="PTHR23519:SF1">
    <property type="entry name" value="AUTOPHAGY-RELATED PROTEIN 22"/>
    <property type="match status" value="1"/>
</dbReference>
<comment type="subcellular location">
    <subcellularLocation>
        <location evidence="1">Endomembrane system</location>
        <topology evidence="1">Multi-pass membrane protein</topology>
    </subcellularLocation>
</comment>
<evidence type="ECO:0000313" key="8">
    <source>
        <dbReference type="EMBL" id="KWT76840.1"/>
    </source>
</evidence>
<dbReference type="InterPro" id="IPR024671">
    <property type="entry name" value="Atg22-like"/>
</dbReference>
<feature type="transmembrane region" description="Helical" evidence="6">
    <location>
        <begin position="53"/>
        <end position="73"/>
    </location>
</feature>
<dbReference type="Gene3D" id="1.20.1250.20">
    <property type="entry name" value="MFS general substrate transporter like domains"/>
    <property type="match status" value="2"/>
</dbReference>
<proteinExistence type="predicted"/>
<feature type="transmembrane region" description="Helical" evidence="6">
    <location>
        <begin position="12"/>
        <end position="38"/>
    </location>
</feature>
<evidence type="ECO:0000313" key="9">
    <source>
        <dbReference type="Proteomes" id="UP000060487"/>
    </source>
</evidence>
<evidence type="ECO:0000259" key="7">
    <source>
        <dbReference type="PROSITE" id="PS50850"/>
    </source>
</evidence>
<dbReference type="Proteomes" id="UP000060487">
    <property type="component" value="Unassembled WGS sequence"/>
</dbReference>
<feature type="transmembrane region" description="Helical" evidence="6">
    <location>
        <begin position="322"/>
        <end position="344"/>
    </location>
</feature>
<dbReference type="InterPro" id="IPR020846">
    <property type="entry name" value="MFS_dom"/>
</dbReference>
<keyword evidence="5 6" id="KW-0472">Membrane</keyword>
<feature type="transmembrane region" description="Helical" evidence="6">
    <location>
        <begin position="85"/>
        <end position="103"/>
    </location>
</feature>
<keyword evidence="3 6" id="KW-0812">Transmembrane</keyword>
<organism evidence="8 9">
    <name type="scientific">Candidatus Magnetominusculus xianensis</name>
    <dbReference type="NCBI Taxonomy" id="1748249"/>
    <lineage>
        <taxon>Bacteria</taxon>
        <taxon>Pseudomonadati</taxon>
        <taxon>Nitrospirota</taxon>
        <taxon>Nitrospiria</taxon>
        <taxon>Nitrospirales</taxon>
        <taxon>Nitrospiraceae</taxon>
        <taxon>Candidatus Magnetominusculus</taxon>
    </lineage>
</organism>
<dbReference type="SUPFAM" id="SSF103473">
    <property type="entry name" value="MFS general substrate transporter"/>
    <property type="match status" value="1"/>
</dbReference>
<feature type="transmembrane region" description="Helical" evidence="6">
    <location>
        <begin position="109"/>
        <end position="133"/>
    </location>
</feature>
<feature type="transmembrane region" description="Helical" evidence="6">
    <location>
        <begin position="174"/>
        <end position="193"/>
    </location>
</feature>
<feature type="transmembrane region" description="Helical" evidence="6">
    <location>
        <begin position="388"/>
        <end position="406"/>
    </location>
</feature>
<accession>A0ABR5SCY6</accession>
<feature type="transmembrane region" description="Helical" evidence="6">
    <location>
        <begin position="356"/>
        <end position="382"/>
    </location>
</feature>
<keyword evidence="4 6" id="KW-1133">Transmembrane helix</keyword>
<reference evidence="8 9" key="1">
    <citation type="submission" date="2015-11" db="EMBL/GenBank/DDBJ databases">
        <authorList>
            <person name="Lin W."/>
        </authorList>
    </citation>
    <scope>NUCLEOTIDE SEQUENCE [LARGE SCALE GENOMIC DNA]</scope>
    <source>
        <strain evidence="8 9">HCH-1</strain>
    </source>
</reference>
<evidence type="ECO:0000256" key="1">
    <source>
        <dbReference type="ARBA" id="ARBA00004127"/>
    </source>
</evidence>
<evidence type="ECO:0000256" key="3">
    <source>
        <dbReference type="ARBA" id="ARBA00022692"/>
    </source>
</evidence>
<dbReference type="PANTHER" id="PTHR23519">
    <property type="entry name" value="AUTOPHAGY-RELATED PROTEIN 22"/>
    <property type="match status" value="1"/>
</dbReference>
<name>A0ABR5SCY6_9BACT</name>
<dbReference type="EMBL" id="LNQR01000124">
    <property type="protein sequence ID" value="KWT76840.1"/>
    <property type="molecule type" value="Genomic_DNA"/>
</dbReference>
<evidence type="ECO:0000256" key="4">
    <source>
        <dbReference type="ARBA" id="ARBA00022989"/>
    </source>
</evidence>
<evidence type="ECO:0000256" key="5">
    <source>
        <dbReference type="ARBA" id="ARBA00023136"/>
    </source>
</evidence>
<dbReference type="InterPro" id="IPR036259">
    <property type="entry name" value="MFS_trans_sf"/>
</dbReference>
<dbReference type="PROSITE" id="PS50850">
    <property type="entry name" value="MFS"/>
    <property type="match status" value="1"/>
</dbReference>
<feature type="transmembrane region" description="Helical" evidence="6">
    <location>
        <begin position="236"/>
        <end position="256"/>
    </location>
</feature>
<feature type="transmembrane region" description="Helical" evidence="6">
    <location>
        <begin position="145"/>
        <end position="168"/>
    </location>
</feature>